<evidence type="ECO:0000256" key="3">
    <source>
        <dbReference type="RuleBase" id="RU000384"/>
    </source>
</evidence>
<keyword evidence="6" id="KW-1185">Reference proteome</keyword>
<keyword evidence="1" id="KW-0436">Ligase</keyword>
<reference evidence="6" key="1">
    <citation type="submission" date="2017-03" db="EMBL/GenBank/DDBJ databases">
        <title>Genomes of endolithic fungi from Antarctica.</title>
        <authorList>
            <person name="Coleine C."/>
            <person name="Masonjones S."/>
            <person name="Stajich J.E."/>
        </authorList>
    </citation>
    <scope>NUCLEOTIDE SEQUENCE [LARGE SCALE GENOMIC DNA]</scope>
    <source>
        <strain evidence="6">CCFEE 5527</strain>
    </source>
</reference>
<evidence type="ECO:0000259" key="4">
    <source>
        <dbReference type="PROSITE" id="PS51987"/>
    </source>
</evidence>
<evidence type="ECO:0000313" key="6">
    <source>
        <dbReference type="Proteomes" id="UP000192596"/>
    </source>
</evidence>
<comment type="caution">
    <text evidence="5">The sequence shown here is derived from an EMBL/GenBank/DDBJ whole genome shotgun (WGS) entry which is preliminary data.</text>
</comment>
<dbReference type="PANTHER" id="PTHR43785">
    <property type="entry name" value="GAMMA-GLUTAMYLPUTRESCINE SYNTHETASE"/>
    <property type="match status" value="1"/>
</dbReference>
<dbReference type="GO" id="GO:0004356">
    <property type="term" value="F:glutamine synthetase activity"/>
    <property type="evidence" value="ECO:0007669"/>
    <property type="project" value="InterPro"/>
</dbReference>
<dbReference type="InParanoid" id="A0A1V8T9Q0"/>
<dbReference type="EMBL" id="NAJO01000013">
    <property type="protein sequence ID" value="OQO08133.1"/>
    <property type="molecule type" value="Genomic_DNA"/>
</dbReference>
<protein>
    <recommendedName>
        <fullName evidence="4">GS catalytic domain-containing protein</fullName>
    </recommendedName>
</protein>
<dbReference type="STRING" id="1507870.A0A1V8T9Q0"/>
<dbReference type="PANTHER" id="PTHR43785:SF2">
    <property type="entry name" value="TYPE-1 GLUTAMINE SYNTHETASE 1"/>
    <property type="match status" value="1"/>
</dbReference>
<dbReference type="Gene3D" id="3.30.590.10">
    <property type="entry name" value="Glutamine synthetase/guanido kinase, catalytic domain"/>
    <property type="match status" value="1"/>
</dbReference>
<dbReference type="Proteomes" id="UP000192596">
    <property type="component" value="Unassembled WGS sequence"/>
</dbReference>
<evidence type="ECO:0000256" key="1">
    <source>
        <dbReference type="ARBA" id="ARBA00022598"/>
    </source>
</evidence>
<feature type="domain" description="GS catalytic" evidence="4">
    <location>
        <begin position="16"/>
        <end position="350"/>
    </location>
</feature>
<dbReference type="AlphaFoldDB" id="A0A1V8T9Q0"/>
<dbReference type="OrthoDB" id="3364440at2759"/>
<dbReference type="InterPro" id="IPR008146">
    <property type="entry name" value="Gln_synth_cat_dom"/>
</dbReference>
<sequence length="350" mass="38225">MASFEEADGSLVQLCPRSRLAETIDNLASHHDITSLVGFEIEITFCRGSSPHAEAAVKPLDSNHAWSTMTDEQLADSMPSMAMICEALADAGIYIQQFHSEAGQGQYEFVLPPSPPVEAIDTLYQARQIIQHMASHQGLRATCHPSPFPPVGTACHANISLSSGSAPAHEEKQMSFFAGVLSHLPALCAFTLPEEVSYIRVADDHWTSGTWVAWGTQNREVPIRRVAGTDGTTERWEVRCLDGMPNMYVAMFAVFAAGLQGLNDGTEMKLKDCQSNPSQLSEVDKTDLGIGTKLPTSLLQSLDSLEADAALIDVLGAEVVGHYIGMKKAEQVMLNEMDDKTRRVWLMARY</sequence>
<evidence type="ECO:0000313" key="5">
    <source>
        <dbReference type="EMBL" id="OQO08133.1"/>
    </source>
</evidence>
<dbReference type="SUPFAM" id="SSF55931">
    <property type="entry name" value="Glutamine synthetase/guanido kinase"/>
    <property type="match status" value="1"/>
</dbReference>
<evidence type="ECO:0000256" key="2">
    <source>
        <dbReference type="PROSITE-ProRule" id="PRU01331"/>
    </source>
</evidence>
<dbReference type="SMART" id="SM01230">
    <property type="entry name" value="Gln-synt_C"/>
    <property type="match status" value="1"/>
</dbReference>
<dbReference type="Pfam" id="PF00120">
    <property type="entry name" value="Gln-synt_C"/>
    <property type="match status" value="1"/>
</dbReference>
<proteinExistence type="inferred from homology"/>
<comment type="similarity">
    <text evidence="2 3">Belongs to the glutamine synthetase family.</text>
</comment>
<accession>A0A1V8T9Q0</accession>
<dbReference type="InterPro" id="IPR014746">
    <property type="entry name" value="Gln_synth/guanido_kin_cat_dom"/>
</dbReference>
<gene>
    <name evidence="5" type="ORF">B0A48_06927</name>
</gene>
<organism evidence="5 6">
    <name type="scientific">Cryoendolithus antarcticus</name>
    <dbReference type="NCBI Taxonomy" id="1507870"/>
    <lineage>
        <taxon>Eukaryota</taxon>
        <taxon>Fungi</taxon>
        <taxon>Dikarya</taxon>
        <taxon>Ascomycota</taxon>
        <taxon>Pezizomycotina</taxon>
        <taxon>Dothideomycetes</taxon>
        <taxon>Dothideomycetidae</taxon>
        <taxon>Cladosporiales</taxon>
        <taxon>Cladosporiaceae</taxon>
        <taxon>Cryoendolithus</taxon>
    </lineage>
</organism>
<name>A0A1V8T9Q0_9PEZI</name>
<dbReference type="PROSITE" id="PS51987">
    <property type="entry name" value="GS_CATALYTIC"/>
    <property type="match status" value="1"/>
</dbReference>